<evidence type="ECO:0000256" key="4">
    <source>
        <dbReference type="ARBA" id="ARBA00022833"/>
    </source>
</evidence>
<evidence type="ECO:0000313" key="8">
    <source>
        <dbReference type="EMBL" id="MRI84852.1"/>
    </source>
</evidence>
<dbReference type="PANTHER" id="PTHR43690:SF17">
    <property type="entry name" value="PROTEIN YHJJ"/>
    <property type="match status" value="1"/>
</dbReference>
<evidence type="ECO:0000259" key="7">
    <source>
        <dbReference type="Pfam" id="PF05193"/>
    </source>
</evidence>
<accession>A0A6I2GGA5</accession>
<dbReference type="AlphaFoldDB" id="A0A6I2GGA5"/>
<dbReference type="Pfam" id="PF00675">
    <property type="entry name" value="Peptidase_M16"/>
    <property type="match status" value="1"/>
</dbReference>
<keyword evidence="3" id="KW-0378">Hydrolase</keyword>
<dbReference type="InterPro" id="IPR011765">
    <property type="entry name" value="Pept_M16_N"/>
</dbReference>
<evidence type="ECO:0000256" key="3">
    <source>
        <dbReference type="ARBA" id="ARBA00022801"/>
    </source>
</evidence>
<dbReference type="InterPro" id="IPR011249">
    <property type="entry name" value="Metalloenz_LuxS/M16"/>
</dbReference>
<evidence type="ECO:0000256" key="1">
    <source>
        <dbReference type="ARBA" id="ARBA00007261"/>
    </source>
</evidence>
<keyword evidence="2" id="KW-0645">Protease</keyword>
<dbReference type="InterPro" id="IPR007863">
    <property type="entry name" value="Peptidase_M16_C"/>
</dbReference>
<dbReference type="EMBL" id="WJQS01000002">
    <property type="protein sequence ID" value="MRI84852.1"/>
    <property type="molecule type" value="Genomic_DNA"/>
</dbReference>
<evidence type="ECO:0000259" key="6">
    <source>
        <dbReference type="Pfam" id="PF00675"/>
    </source>
</evidence>
<sequence length="428" mass="49327">MIKTYFADVDETTIQIQLENGLQVTLIPKNNYHRVYGILTTNFGSIDTSLRHKKSNEIITLPAGTAHFLEHKMFEGMNGEDAFVKFMRQGAEANAFTTHFQTSFLFSASFEINKNIETLLDFVQEPTFSPEGVEKEKNIIEQELLMYLDDPYWRIHQLVLEGLYPNHPAGVDVGGTIETVNKTSYEDLKLAYESFYHPSQMCLIVLGDFDIEATIMAIKQNQLGKVFPQQMYERLSLPVKEETIAKQALFMDVSQPIVALGFRFKEIEAEGEALLKKVLEGEILADLIFGPTTTQNQNWYEKEWIDSSFDYMTSIQRTMHYLHLSVSSHYEKELLSEWESLFNNWQNSYDLNEQHFETVIKGKIGDLLQMLNSMEYTAYSVIDSVFENYDSFNGLKYLKEMTLEDVIEYGKEYWGEASTTQAVILPNA</sequence>
<comment type="similarity">
    <text evidence="1">Belongs to the peptidase M16 family.</text>
</comment>
<proteinExistence type="inferred from homology"/>
<dbReference type="RefSeq" id="WP_153863181.1">
    <property type="nucleotide sequence ID" value="NZ_WJQS01000002.1"/>
</dbReference>
<keyword evidence="5" id="KW-0482">Metalloprotease</keyword>
<gene>
    <name evidence="8" type="ORF">GIY09_02920</name>
</gene>
<dbReference type="NCBIfam" id="NF047421">
    <property type="entry name" value="YfmH_fam"/>
    <property type="match status" value="1"/>
</dbReference>
<evidence type="ECO:0000313" key="9">
    <source>
        <dbReference type="Proteomes" id="UP000430975"/>
    </source>
</evidence>
<evidence type="ECO:0000256" key="2">
    <source>
        <dbReference type="ARBA" id="ARBA00022670"/>
    </source>
</evidence>
<evidence type="ECO:0000256" key="5">
    <source>
        <dbReference type="ARBA" id="ARBA00023049"/>
    </source>
</evidence>
<name>A0A6I2GGA5_9LACT</name>
<dbReference type="GO" id="GO:0046872">
    <property type="term" value="F:metal ion binding"/>
    <property type="evidence" value="ECO:0007669"/>
    <property type="project" value="InterPro"/>
</dbReference>
<dbReference type="Pfam" id="PF05193">
    <property type="entry name" value="Peptidase_M16_C"/>
    <property type="match status" value="1"/>
</dbReference>
<dbReference type="InterPro" id="IPR050626">
    <property type="entry name" value="Peptidase_M16"/>
</dbReference>
<protein>
    <recommendedName>
        <fullName evidence="10">Insulinase family protein</fullName>
    </recommendedName>
</protein>
<comment type="caution">
    <text evidence="8">The sequence shown here is derived from an EMBL/GenBank/DDBJ whole genome shotgun (WGS) entry which is preliminary data.</text>
</comment>
<feature type="domain" description="Peptidase M16 N-terminal" evidence="6">
    <location>
        <begin position="63"/>
        <end position="168"/>
    </location>
</feature>
<keyword evidence="4" id="KW-0862">Zinc</keyword>
<dbReference type="SUPFAM" id="SSF63411">
    <property type="entry name" value="LuxS/MPP-like metallohydrolase"/>
    <property type="match status" value="2"/>
</dbReference>
<dbReference type="Gene3D" id="3.30.830.10">
    <property type="entry name" value="Metalloenzyme, LuxS/M16 peptidase-like"/>
    <property type="match status" value="2"/>
</dbReference>
<dbReference type="GO" id="GO:0006508">
    <property type="term" value="P:proteolysis"/>
    <property type="evidence" value="ECO:0007669"/>
    <property type="project" value="UniProtKB-KW"/>
</dbReference>
<dbReference type="Proteomes" id="UP000430975">
    <property type="component" value="Unassembled WGS sequence"/>
</dbReference>
<reference evidence="8 9" key="1">
    <citation type="submission" date="2019-11" db="EMBL/GenBank/DDBJ databases">
        <title>Characterisation of Fundicoccus ignavus gen. nov. sp. nov., a novel genus of the family Aerococcaceae isolated from bulk tank milk.</title>
        <authorList>
            <person name="Siebert A."/>
            <person name="Huptas C."/>
            <person name="Wenning M."/>
            <person name="Scherer S."/>
            <person name="Doll E.V."/>
        </authorList>
    </citation>
    <scope>NUCLEOTIDE SEQUENCE [LARGE SCALE GENOMIC DNA]</scope>
    <source>
        <strain evidence="8 9">WS4759</strain>
    </source>
</reference>
<dbReference type="GO" id="GO:0008237">
    <property type="term" value="F:metallopeptidase activity"/>
    <property type="evidence" value="ECO:0007669"/>
    <property type="project" value="UniProtKB-KW"/>
</dbReference>
<evidence type="ECO:0008006" key="10">
    <source>
        <dbReference type="Google" id="ProtNLM"/>
    </source>
</evidence>
<keyword evidence="9" id="KW-1185">Reference proteome</keyword>
<dbReference type="PANTHER" id="PTHR43690">
    <property type="entry name" value="NARDILYSIN"/>
    <property type="match status" value="1"/>
</dbReference>
<feature type="domain" description="Peptidase M16 C-terminal" evidence="7">
    <location>
        <begin position="184"/>
        <end position="344"/>
    </location>
</feature>
<organism evidence="8 9">
    <name type="scientific">Fundicoccus ignavus</name>
    <dbReference type="NCBI Taxonomy" id="2664442"/>
    <lineage>
        <taxon>Bacteria</taxon>
        <taxon>Bacillati</taxon>
        <taxon>Bacillota</taxon>
        <taxon>Bacilli</taxon>
        <taxon>Lactobacillales</taxon>
        <taxon>Aerococcaceae</taxon>
        <taxon>Fundicoccus</taxon>
    </lineage>
</organism>